<dbReference type="EC" id="4.2.1.96" evidence="3"/>
<dbReference type="GO" id="GO:0006729">
    <property type="term" value="P:tetrahydrobiopterin biosynthetic process"/>
    <property type="evidence" value="ECO:0007669"/>
    <property type="project" value="InterPro"/>
</dbReference>
<evidence type="ECO:0000256" key="4">
    <source>
        <dbReference type="ARBA" id="ARBA00023239"/>
    </source>
</evidence>
<dbReference type="InterPro" id="IPR036428">
    <property type="entry name" value="PCD_sf"/>
</dbReference>
<dbReference type="KEGG" id="yli:2908914"/>
<dbReference type="Gene3D" id="3.30.1360.20">
    <property type="entry name" value="Transcriptional coactivator/pterin dehydratase"/>
    <property type="match status" value="1"/>
</dbReference>
<comment type="catalytic activity">
    <reaction evidence="1">
        <text>(4aS,6R)-4a-hydroxy-L-erythro-5,6,7,8-tetrahydrobiopterin = (6R)-L-erythro-6,7-dihydrobiopterin + H2O</text>
        <dbReference type="Rhea" id="RHEA:11920"/>
        <dbReference type="ChEBI" id="CHEBI:15377"/>
        <dbReference type="ChEBI" id="CHEBI:15642"/>
        <dbReference type="ChEBI" id="CHEBI:43120"/>
        <dbReference type="EC" id="4.2.1.96"/>
    </reaction>
</comment>
<organism evidence="5 7">
    <name type="scientific">Yarrowia lipolytica</name>
    <name type="common">Candida lipolytica</name>
    <dbReference type="NCBI Taxonomy" id="4952"/>
    <lineage>
        <taxon>Eukaryota</taxon>
        <taxon>Fungi</taxon>
        <taxon>Dikarya</taxon>
        <taxon>Ascomycota</taxon>
        <taxon>Saccharomycotina</taxon>
        <taxon>Dipodascomycetes</taxon>
        <taxon>Dipodascales</taxon>
        <taxon>Dipodascales incertae sedis</taxon>
        <taxon>Yarrowia</taxon>
    </lineage>
</organism>
<dbReference type="Proteomes" id="UP000256601">
    <property type="component" value="Unassembled WGS sequence"/>
</dbReference>
<dbReference type="EMBL" id="CP017558">
    <property type="protein sequence ID" value="AOW07450.1"/>
    <property type="molecule type" value="Genomic_DNA"/>
</dbReference>
<protein>
    <recommendedName>
        <fullName evidence="3">4a-hydroxytetrahydrobiopterin dehydratase</fullName>
        <ecNumber evidence="3">4.2.1.96</ecNumber>
    </recommendedName>
</protein>
<evidence type="ECO:0000313" key="6">
    <source>
        <dbReference type="EMBL" id="RDW24948.1"/>
    </source>
</evidence>
<proteinExistence type="inferred from homology"/>
<reference evidence="6 8" key="2">
    <citation type="submission" date="2018-07" db="EMBL/GenBank/DDBJ databases">
        <title>Draft Genome Assemblies for Five Robust Yarrowia lipolytica Strains Exhibiting High Lipid Production and Pentose Sugar Utilization and Sugar Alcohol Secretion from Undetoxified Lignocellulosic Biomass Hydrolysates.</title>
        <authorList>
            <consortium name="DOE Joint Genome Institute"/>
            <person name="Walker C."/>
            <person name="Ryu S."/>
            <person name="Na H."/>
            <person name="Zane M."/>
            <person name="LaButti K."/>
            <person name="Lipzen A."/>
            <person name="Haridas S."/>
            <person name="Barry K."/>
            <person name="Grigoriev I.V."/>
            <person name="Quarterman J."/>
            <person name="Slininger P."/>
            <person name="Dien B."/>
            <person name="Trinh C.T."/>
        </authorList>
    </citation>
    <scope>NUCLEOTIDE SEQUENCE [LARGE SCALE GENOMIC DNA]</scope>
    <source>
        <strain evidence="6 8">YB392</strain>
    </source>
</reference>
<dbReference type="EMBL" id="KZ859015">
    <property type="protein sequence ID" value="RDW24948.1"/>
    <property type="molecule type" value="Genomic_DNA"/>
</dbReference>
<gene>
    <name evidence="6" type="ORF">B0I71DRAFT_133482</name>
    <name evidence="5" type="ORF">YALI1_F26620g</name>
</gene>
<evidence type="ECO:0000313" key="7">
    <source>
        <dbReference type="Proteomes" id="UP000182444"/>
    </source>
</evidence>
<dbReference type="AlphaFoldDB" id="A0A1D8NP88"/>
<name>A0A1D8NP88_YARLL</name>
<sequence length="146" mass="16520">MLPLKLTASHLPTNPVSFITRSAALKLVQLTDDKAEIFKPLSPPDQAAYLAYLTSWKATKTDGSACDPESATKLSMDVKFKNYKQTTQFITDVMAISQPLRHHVWFENHYTTTKVVLQTGYLDKLTAIDFRMAELIQLYRHAAEQS</sequence>
<dbReference type="VEuPathDB" id="FungiDB:YALI1_F26620g"/>
<dbReference type="InterPro" id="IPR001533">
    <property type="entry name" value="Pterin_deHydtase"/>
</dbReference>
<evidence type="ECO:0000256" key="2">
    <source>
        <dbReference type="ARBA" id="ARBA00006472"/>
    </source>
</evidence>
<dbReference type="Pfam" id="PF01329">
    <property type="entry name" value="Pterin_4a"/>
    <property type="match status" value="1"/>
</dbReference>
<evidence type="ECO:0000256" key="3">
    <source>
        <dbReference type="ARBA" id="ARBA00013252"/>
    </source>
</evidence>
<accession>A0A1D8NP88</accession>
<dbReference type="GO" id="GO:0008124">
    <property type="term" value="F:4-alpha-hydroxytetrahydrobiopterin dehydratase activity"/>
    <property type="evidence" value="ECO:0007669"/>
    <property type="project" value="UniProtKB-EC"/>
</dbReference>
<dbReference type="Proteomes" id="UP000182444">
    <property type="component" value="Chromosome 1F"/>
</dbReference>
<evidence type="ECO:0000256" key="1">
    <source>
        <dbReference type="ARBA" id="ARBA00001554"/>
    </source>
</evidence>
<dbReference type="OrthoDB" id="4076039at2759"/>
<dbReference type="GeneID" id="2908914"/>
<comment type="similarity">
    <text evidence="2">Belongs to the pterin-4-alpha-carbinolamine dehydratase family.</text>
</comment>
<evidence type="ECO:0000313" key="8">
    <source>
        <dbReference type="Proteomes" id="UP000256601"/>
    </source>
</evidence>
<reference evidence="5 7" key="1">
    <citation type="journal article" date="2016" name="PLoS ONE">
        <title>Sequence Assembly of Yarrowia lipolytica Strain W29/CLIB89 Shows Transposable Element Diversity.</title>
        <authorList>
            <person name="Magnan C."/>
            <person name="Yu J."/>
            <person name="Chang I."/>
            <person name="Jahn E."/>
            <person name="Kanomata Y."/>
            <person name="Wu J."/>
            <person name="Zeller M."/>
            <person name="Oakes M."/>
            <person name="Baldi P."/>
            <person name="Sandmeyer S."/>
        </authorList>
    </citation>
    <scope>NUCLEOTIDE SEQUENCE [LARGE SCALE GENOMIC DNA]</scope>
    <source>
        <strain evidence="5">CLIB89</strain>
        <strain evidence="7">CLIB89(W29)</strain>
    </source>
</reference>
<dbReference type="RefSeq" id="XP_505644.2">
    <property type="nucleotide sequence ID" value="XM_505644.2"/>
</dbReference>
<dbReference type="VEuPathDB" id="FungiDB:YALI0_F19998g"/>
<dbReference type="SUPFAM" id="SSF55248">
    <property type="entry name" value="PCD-like"/>
    <property type="match status" value="1"/>
</dbReference>
<evidence type="ECO:0000313" key="5">
    <source>
        <dbReference type="EMBL" id="AOW07450.1"/>
    </source>
</evidence>
<keyword evidence="4" id="KW-0456">Lyase</keyword>